<dbReference type="EMBL" id="SIDB01000005">
    <property type="protein sequence ID" value="KAI3432738.1"/>
    <property type="molecule type" value="Genomic_DNA"/>
</dbReference>
<feature type="region of interest" description="Disordered" evidence="2">
    <location>
        <begin position="246"/>
        <end position="283"/>
    </location>
</feature>
<feature type="compositionally biased region" description="Basic and acidic residues" evidence="2">
    <location>
        <begin position="252"/>
        <end position="283"/>
    </location>
</feature>
<reference evidence="3" key="1">
    <citation type="journal article" date="2019" name="Plant J.">
        <title>Chlorella vulgaris genome assembly and annotation reveals the molecular basis for metabolic acclimation to high light conditions.</title>
        <authorList>
            <person name="Cecchin M."/>
            <person name="Marcolungo L."/>
            <person name="Rossato M."/>
            <person name="Girolomoni L."/>
            <person name="Cosentino E."/>
            <person name="Cuine S."/>
            <person name="Li-Beisson Y."/>
            <person name="Delledonne M."/>
            <person name="Ballottari M."/>
        </authorList>
    </citation>
    <scope>NUCLEOTIDE SEQUENCE</scope>
    <source>
        <strain evidence="3">211/11P</strain>
    </source>
</reference>
<gene>
    <name evidence="3" type="ORF">D9Q98_004279</name>
</gene>
<sequence>MACGLTGSRRYRDRFSRVDGTVGAARGFNRAWMYTFSHFGVLGDEWEGELDASDTSTTAEAASHLQGVASETQAHAFIAEQQPGAALGVWDATGPAGAAGGPLPPAPLGPHSGWVVAAAVLLASRMGRLTAQEARMDVRKLQFERERSRAMGKELLAARDRWRAAEAERAAAEDSRRVEEAAARAREEQRRQRELQQRYQEAAAKEAERLRAEREGQRKAYESQQAKLDAEMAARAEQERIVIEQQRAAARAAEDHKRREEEARKRQQEEERRQREERERQEREEAIRVKLEERRRLEREKKRFAMRLEGSLMVERPPKDTVLPGPLQTRASVRLSASCTTLLGGPAAPPPVDFASLAEASQGLPTVAAEACRLAADGYCSAMRLQSMSGEGVLQWIDDTELQHWACTAAARAAVGAVAVGDARLAAFQKDGSAATAPAAFQCRTELGVLPADHPQRSDAQLRRVVAAVEDGDSQAAGSLLSDIVAGEVERFQADLPACALLSPPTTALMGTALLLSHLITRALAERPAATSDAPAWFEATASLARSALQAAAAGAAKDSLQLPAAIVAAVLGSNNPVAEELERLAAANLSAEAKKAQEERERRKAAELAAKLLAEEWPDAAETKAARLAEREAKTPVPERCWALRNVAGQLSMGGPGERARARSLLEQAVLLKQQYAGAADHPGVLPELLPLANLLSAEPEWQRDAAGVAGLAMSCLANIAAAYLRRGDAVSAAVLLEASLRTFEEVAGVRSTAVKAAMRAADAALDGLSPEQRAVVADSRRGGEAVVRRVVAALTDELAAYQQGSLLTKVQRWDADGVVLIGSLH</sequence>
<feature type="compositionally biased region" description="Basic and acidic residues" evidence="2">
    <location>
        <begin position="203"/>
        <end position="221"/>
    </location>
</feature>
<accession>A0A9D4TRR1</accession>
<dbReference type="AlphaFoldDB" id="A0A9D4TRR1"/>
<comment type="caution">
    <text evidence="3">The sequence shown here is derived from an EMBL/GenBank/DDBJ whole genome shotgun (WGS) entry which is preliminary data.</text>
</comment>
<keyword evidence="1" id="KW-0175">Coiled coil</keyword>
<evidence type="ECO:0000256" key="1">
    <source>
        <dbReference type="SAM" id="Coils"/>
    </source>
</evidence>
<organism evidence="3 4">
    <name type="scientific">Chlorella vulgaris</name>
    <name type="common">Green alga</name>
    <dbReference type="NCBI Taxonomy" id="3077"/>
    <lineage>
        <taxon>Eukaryota</taxon>
        <taxon>Viridiplantae</taxon>
        <taxon>Chlorophyta</taxon>
        <taxon>core chlorophytes</taxon>
        <taxon>Trebouxiophyceae</taxon>
        <taxon>Chlorellales</taxon>
        <taxon>Chlorellaceae</taxon>
        <taxon>Chlorella clade</taxon>
        <taxon>Chlorella</taxon>
    </lineage>
</organism>
<evidence type="ECO:0000313" key="3">
    <source>
        <dbReference type="EMBL" id="KAI3432738.1"/>
    </source>
</evidence>
<evidence type="ECO:0000313" key="4">
    <source>
        <dbReference type="Proteomes" id="UP001055712"/>
    </source>
</evidence>
<feature type="compositionally biased region" description="Basic and acidic residues" evidence="2">
    <location>
        <begin position="173"/>
        <end position="196"/>
    </location>
</feature>
<proteinExistence type="predicted"/>
<name>A0A9D4TRR1_CHLVU</name>
<protein>
    <submittedName>
        <fullName evidence="3">Uncharacterized protein</fullName>
    </submittedName>
</protein>
<feature type="coiled-coil region" evidence="1">
    <location>
        <begin position="580"/>
        <end position="617"/>
    </location>
</feature>
<reference evidence="3" key="2">
    <citation type="submission" date="2020-11" db="EMBL/GenBank/DDBJ databases">
        <authorList>
            <person name="Cecchin M."/>
            <person name="Marcolungo L."/>
            <person name="Rossato M."/>
            <person name="Girolomoni L."/>
            <person name="Cosentino E."/>
            <person name="Cuine S."/>
            <person name="Li-Beisson Y."/>
            <person name="Delledonne M."/>
            <person name="Ballottari M."/>
        </authorList>
    </citation>
    <scope>NUCLEOTIDE SEQUENCE</scope>
    <source>
        <strain evidence="3">211/11P</strain>
        <tissue evidence="3">Whole cell</tissue>
    </source>
</reference>
<keyword evidence="4" id="KW-1185">Reference proteome</keyword>
<dbReference type="Proteomes" id="UP001055712">
    <property type="component" value="Unassembled WGS sequence"/>
</dbReference>
<dbReference type="OrthoDB" id="552019at2759"/>
<feature type="region of interest" description="Disordered" evidence="2">
    <location>
        <begin position="173"/>
        <end position="232"/>
    </location>
</feature>
<evidence type="ECO:0000256" key="2">
    <source>
        <dbReference type="SAM" id="MobiDB-lite"/>
    </source>
</evidence>